<comment type="similarity">
    <text evidence="1 2">Belongs to the LOG family.</text>
</comment>
<dbReference type="SUPFAM" id="SSF102405">
    <property type="entry name" value="MCP/YpsA-like"/>
    <property type="match status" value="1"/>
</dbReference>
<dbReference type="OrthoDB" id="9801098at2"/>
<evidence type="ECO:0000256" key="1">
    <source>
        <dbReference type="ARBA" id="ARBA00006763"/>
    </source>
</evidence>
<dbReference type="EMBL" id="JTHP01000028">
    <property type="protein sequence ID" value="KJD44860.1"/>
    <property type="molecule type" value="Genomic_DNA"/>
</dbReference>
<dbReference type="PATRIC" id="fig|159743.3.peg.3290"/>
<dbReference type="RefSeq" id="WP_044646855.1">
    <property type="nucleotide sequence ID" value="NZ_JTHP01000028.1"/>
</dbReference>
<evidence type="ECO:0000256" key="2">
    <source>
        <dbReference type="RuleBase" id="RU363015"/>
    </source>
</evidence>
<keyword evidence="2" id="KW-0378">Hydrolase</keyword>
<dbReference type="InterPro" id="IPR005269">
    <property type="entry name" value="LOG"/>
</dbReference>
<dbReference type="NCBIfam" id="TIGR00730">
    <property type="entry name" value="Rossman fold protein, TIGR00730 family"/>
    <property type="match status" value="1"/>
</dbReference>
<reference evidence="3 4" key="1">
    <citation type="submission" date="2014-11" db="EMBL/GenBank/DDBJ databases">
        <title>Draft Genome Sequences of Paenibacillus polymyxa NRRL B-30509 and Paenibacillus terrae NRRL B-30644, Strains from a Poultry Environment that Produce Tridecaptin A and Paenicidins.</title>
        <authorList>
            <person name="van Belkum M.J."/>
            <person name="Lohans C.T."/>
            <person name="Vederas J.C."/>
        </authorList>
    </citation>
    <scope>NUCLEOTIDE SEQUENCE [LARGE SCALE GENOMIC DNA]</scope>
    <source>
        <strain evidence="3 4">NRRL B-30644</strain>
    </source>
</reference>
<sequence length="193" mass="21166">MKSIAVFCGSSDGASTIYREHAIALGKALAEQEISLVYGGASVGLMGAVADAVLHAGGHVIGVLPHFLQSREIAHNSLSELIVVDSMHERKSKMAEISDGFIALPGGPGTMEEYFEIFTWAQLGLHEKPCGLLNINHYYDPLISLFDRMAEEQFMQEKYRAMVITDTTPQGILRQFTNYTPPAVKTYITSKQT</sequence>
<gene>
    <name evidence="3" type="ORF">QD47_14770</name>
</gene>
<name>A0A0D7X0D5_9BACL</name>
<dbReference type="Gene3D" id="3.40.50.450">
    <property type="match status" value="1"/>
</dbReference>
<keyword evidence="4" id="KW-1185">Reference proteome</keyword>
<proteinExistence type="inferred from homology"/>
<comment type="caution">
    <text evidence="3">The sequence shown here is derived from an EMBL/GenBank/DDBJ whole genome shotgun (WGS) entry which is preliminary data.</text>
</comment>
<dbReference type="GO" id="GO:0016799">
    <property type="term" value="F:hydrolase activity, hydrolyzing N-glycosyl compounds"/>
    <property type="evidence" value="ECO:0007669"/>
    <property type="project" value="TreeGrafter"/>
</dbReference>
<dbReference type="GO" id="GO:0005829">
    <property type="term" value="C:cytosol"/>
    <property type="evidence" value="ECO:0007669"/>
    <property type="project" value="TreeGrafter"/>
</dbReference>
<accession>A0A0D7X0D5</accession>
<evidence type="ECO:0000313" key="3">
    <source>
        <dbReference type="EMBL" id="KJD44860.1"/>
    </source>
</evidence>
<evidence type="ECO:0000313" key="4">
    <source>
        <dbReference type="Proteomes" id="UP000032534"/>
    </source>
</evidence>
<dbReference type="PANTHER" id="PTHR31223">
    <property type="entry name" value="LOG FAMILY PROTEIN YJL055W"/>
    <property type="match status" value="1"/>
</dbReference>
<protein>
    <recommendedName>
        <fullName evidence="2">Cytokinin riboside 5'-monophosphate phosphoribohydrolase</fullName>
        <ecNumber evidence="2">3.2.2.n1</ecNumber>
    </recommendedName>
</protein>
<dbReference type="EC" id="3.2.2.n1" evidence="2"/>
<dbReference type="Pfam" id="PF03641">
    <property type="entry name" value="Lysine_decarbox"/>
    <property type="match status" value="1"/>
</dbReference>
<dbReference type="Proteomes" id="UP000032534">
    <property type="component" value="Unassembled WGS sequence"/>
</dbReference>
<keyword evidence="2" id="KW-0203">Cytokinin biosynthesis</keyword>
<dbReference type="FunFam" id="3.40.50.450:FF:000012">
    <property type="entry name" value="LOG family protein YvdD"/>
    <property type="match status" value="1"/>
</dbReference>
<dbReference type="PANTHER" id="PTHR31223:SF70">
    <property type="entry name" value="LOG FAMILY PROTEIN YJL055W"/>
    <property type="match status" value="1"/>
</dbReference>
<dbReference type="AlphaFoldDB" id="A0A0D7X0D5"/>
<organism evidence="3 4">
    <name type="scientific">Paenibacillus terrae</name>
    <dbReference type="NCBI Taxonomy" id="159743"/>
    <lineage>
        <taxon>Bacteria</taxon>
        <taxon>Bacillati</taxon>
        <taxon>Bacillota</taxon>
        <taxon>Bacilli</taxon>
        <taxon>Bacillales</taxon>
        <taxon>Paenibacillaceae</taxon>
        <taxon>Paenibacillus</taxon>
    </lineage>
</organism>
<dbReference type="InterPro" id="IPR031100">
    <property type="entry name" value="LOG_fam"/>
</dbReference>
<dbReference type="GO" id="GO:0009691">
    <property type="term" value="P:cytokinin biosynthetic process"/>
    <property type="evidence" value="ECO:0007669"/>
    <property type="project" value="UniProtKB-UniRule"/>
</dbReference>